<sequence length="125" mass="13900">MNMKMIVKFKIFLLTLRLIKCVILVIGFSGIKLSNCCISLSNVAFSNVSILLVSLFLRLSILTATKRSSAGNTRRRCSRHSFNNPIAPSGFSQSILISPTHSNARKPYKWPRNSQAVSKQGTAER</sequence>
<evidence type="ECO:0000313" key="4">
    <source>
        <dbReference type="Proteomes" id="UP000887458"/>
    </source>
</evidence>
<evidence type="ECO:0008006" key="5">
    <source>
        <dbReference type="Google" id="ProtNLM"/>
    </source>
</evidence>
<name>A0ABQ8J2I2_DERPT</name>
<dbReference type="Proteomes" id="UP000887458">
    <property type="component" value="Unassembled WGS sequence"/>
</dbReference>
<feature type="transmembrane region" description="Helical" evidence="2">
    <location>
        <begin position="12"/>
        <end position="31"/>
    </location>
</feature>
<accession>A0ABQ8J2I2</accession>
<keyword evidence="2" id="KW-1133">Transmembrane helix</keyword>
<comment type="caution">
    <text evidence="3">The sequence shown here is derived from an EMBL/GenBank/DDBJ whole genome shotgun (WGS) entry which is preliminary data.</text>
</comment>
<proteinExistence type="predicted"/>
<reference evidence="3 4" key="1">
    <citation type="journal article" date="2018" name="J. Allergy Clin. Immunol.">
        <title>High-quality assembly of Dermatophagoides pteronyssinus genome and transcriptome reveals a wide range of novel allergens.</title>
        <authorList>
            <person name="Liu X.Y."/>
            <person name="Yang K.Y."/>
            <person name="Wang M.Q."/>
            <person name="Kwok J.S."/>
            <person name="Zeng X."/>
            <person name="Yang Z."/>
            <person name="Xiao X.J."/>
            <person name="Lau C.P."/>
            <person name="Li Y."/>
            <person name="Huang Z.M."/>
            <person name="Ba J.G."/>
            <person name="Yim A.K."/>
            <person name="Ouyang C.Y."/>
            <person name="Ngai S.M."/>
            <person name="Chan T.F."/>
            <person name="Leung E.L."/>
            <person name="Liu L."/>
            <person name="Liu Z.G."/>
            <person name="Tsui S.K."/>
        </authorList>
    </citation>
    <scope>NUCLEOTIDE SEQUENCE [LARGE SCALE GENOMIC DNA]</scope>
    <source>
        <strain evidence="3">Derp</strain>
    </source>
</reference>
<keyword evidence="2" id="KW-0472">Membrane</keyword>
<dbReference type="EMBL" id="NJHN03000090">
    <property type="protein sequence ID" value="KAH9416580.1"/>
    <property type="molecule type" value="Genomic_DNA"/>
</dbReference>
<organism evidence="3 4">
    <name type="scientific">Dermatophagoides pteronyssinus</name>
    <name type="common">European house dust mite</name>
    <dbReference type="NCBI Taxonomy" id="6956"/>
    <lineage>
        <taxon>Eukaryota</taxon>
        <taxon>Metazoa</taxon>
        <taxon>Ecdysozoa</taxon>
        <taxon>Arthropoda</taxon>
        <taxon>Chelicerata</taxon>
        <taxon>Arachnida</taxon>
        <taxon>Acari</taxon>
        <taxon>Acariformes</taxon>
        <taxon>Sarcoptiformes</taxon>
        <taxon>Astigmata</taxon>
        <taxon>Psoroptidia</taxon>
        <taxon>Analgoidea</taxon>
        <taxon>Pyroglyphidae</taxon>
        <taxon>Dermatophagoidinae</taxon>
        <taxon>Dermatophagoides</taxon>
    </lineage>
</organism>
<keyword evidence="2" id="KW-0812">Transmembrane</keyword>
<protein>
    <recommendedName>
        <fullName evidence="5">Secreted protein</fullName>
    </recommendedName>
</protein>
<evidence type="ECO:0000256" key="2">
    <source>
        <dbReference type="SAM" id="Phobius"/>
    </source>
</evidence>
<feature type="transmembrane region" description="Helical" evidence="2">
    <location>
        <begin position="43"/>
        <end position="65"/>
    </location>
</feature>
<evidence type="ECO:0000256" key="1">
    <source>
        <dbReference type="SAM" id="MobiDB-lite"/>
    </source>
</evidence>
<reference evidence="3 4" key="2">
    <citation type="journal article" date="2022" name="Mol. Biol. Evol.">
        <title>Comparative Genomics Reveals Insights into the Divergent Evolution of Astigmatic Mites and Household Pest Adaptations.</title>
        <authorList>
            <person name="Xiong Q."/>
            <person name="Wan A.T."/>
            <person name="Liu X."/>
            <person name="Fung C.S."/>
            <person name="Xiao X."/>
            <person name="Malainual N."/>
            <person name="Hou J."/>
            <person name="Wang L."/>
            <person name="Wang M."/>
            <person name="Yang K.Y."/>
            <person name="Cui Y."/>
            <person name="Leung E.L."/>
            <person name="Nong W."/>
            <person name="Shin S.K."/>
            <person name="Au S.W."/>
            <person name="Jeong K.Y."/>
            <person name="Chew F.T."/>
            <person name="Hui J.H."/>
            <person name="Leung T.F."/>
            <person name="Tungtrongchitr A."/>
            <person name="Zhong N."/>
            <person name="Liu Z."/>
            <person name="Tsui S.K."/>
        </authorList>
    </citation>
    <scope>NUCLEOTIDE SEQUENCE [LARGE SCALE GENOMIC DNA]</scope>
    <source>
        <strain evidence="3">Derp</strain>
    </source>
</reference>
<feature type="compositionally biased region" description="Polar residues" evidence="1">
    <location>
        <begin position="112"/>
        <end position="125"/>
    </location>
</feature>
<gene>
    <name evidence="3" type="ORF">DERP_009943</name>
</gene>
<evidence type="ECO:0000313" key="3">
    <source>
        <dbReference type="EMBL" id="KAH9416580.1"/>
    </source>
</evidence>
<keyword evidence="4" id="KW-1185">Reference proteome</keyword>
<feature type="region of interest" description="Disordered" evidence="1">
    <location>
        <begin position="69"/>
        <end position="125"/>
    </location>
</feature>
<feature type="compositionally biased region" description="Polar residues" evidence="1">
    <location>
        <begin position="80"/>
        <end position="102"/>
    </location>
</feature>